<dbReference type="Pfam" id="PF03446">
    <property type="entry name" value="NAD_binding_2"/>
    <property type="match status" value="1"/>
</dbReference>
<dbReference type="InterPro" id="IPR008927">
    <property type="entry name" value="6-PGluconate_DH-like_C_sf"/>
</dbReference>
<dbReference type="InterPro" id="IPR015815">
    <property type="entry name" value="HIBADH-related"/>
</dbReference>
<organism evidence="6 7">
    <name type="scientific">Azospirillum oleiclasticum</name>
    <dbReference type="NCBI Taxonomy" id="2735135"/>
    <lineage>
        <taxon>Bacteria</taxon>
        <taxon>Pseudomonadati</taxon>
        <taxon>Pseudomonadota</taxon>
        <taxon>Alphaproteobacteria</taxon>
        <taxon>Rhodospirillales</taxon>
        <taxon>Azospirillaceae</taxon>
        <taxon>Azospirillum</taxon>
    </lineage>
</organism>
<dbReference type="Gene3D" id="1.10.1040.10">
    <property type="entry name" value="N-(1-d-carboxylethyl)-l-norvaline Dehydrogenase, domain 2"/>
    <property type="match status" value="1"/>
</dbReference>
<name>A0ABX2TA57_9PROT</name>
<dbReference type="InterPro" id="IPR013328">
    <property type="entry name" value="6PGD_dom2"/>
</dbReference>
<accession>A0ABX2TA57</accession>
<feature type="domain" description="3-hydroxyisobutyrate dehydrogenase-like NAD-binding" evidence="5">
    <location>
        <begin position="175"/>
        <end position="294"/>
    </location>
</feature>
<comment type="similarity">
    <text evidence="1">Belongs to the HIBADH-related family.</text>
</comment>
<evidence type="ECO:0000313" key="6">
    <source>
        <dbReference type="EMBL" id="NYZ21165.1"/>
    </source>
</evidence>
<keyword evidence="3" id="KW-0520">NAD</keyword>
<evidence type="ECO:0000259" key="5">
    <source>
        <dbReference type="Pfam" id="PF14833"/>
    </source>
</evidence>
<keyword evidence="7" id="KW-1185">Reference proteome</keyword>
<dbReference type="PANTHER" id="PTHR43060">
    <property type="entry name" value="3-HYDROXYISOBUTYRATE DEHYDROGENASE-LIKE 1, MITOCHONDRIAL-RELATED"/>
    <property type="match status" value="1"/>
</dbReference>
<evidence type="ECO:0000259" key="4">
    <source>
        <dbReference type="Pfam" id="PF03446"/>
    </source>
</evidence>
<dbReference type="Gene3D" id="3.40.50.720">
    <property type="entry name" value="NAD(P)-binding Rossmann-like Domain"/>
    <property type="match status" value="1"/>
</dbReference>
<dbReference type="EMBL" id="JABFDB010000011">
    <property type="protein sequence ID" value="NYZ21165.1"/>
    <property type="molecule type" value="Genomic_DNA"/>
</dbReference>
<evidence type="ECO:0000256" key="3">
    <source>
        <dbReference type="ARBA" id="ARBA00023027"/>
    </source>
</evidence>
<dbReference type="SUPFAM" id="SSF51735">
    <property type="entry name" value="NAD(P)-binding Rossmann-fold domains"/>
    <property type="match status" value="1"/>
</dbReference>
<keyword evidence="2" id="KW-0560">Oxidoreductase</keyword>
<dbReference type="Proteomes" id="UP000584642">
    <property type="component" value="Unassembled WGS sequence"/>
</dbReference>
<evidence type="ECO:0000256" key="2">
    <source>
        <dbReference type="ARBA" id="ARBA00023002"/>
    </source>
</evidence>
<dbReference type="InterPro" id="IPR002204">
    <property type="entry name" value="3-OH-isobutyrate_DH-rel_CS"/>
</dbReference>
<protein>
    <submittedName>
        <fullName evidence="6">NAD(P)-dependent oxidoreductase</fullName>
    </submittedName>
</protein>
<evidence type="ECO:0000313" key="7">
    <source>
        <dbReference type="Proteomes" id="UP000584642"/>
    </source>
</evidence>
<reference evidence="6 7" key="1">
    <citation type="submission" date="2020-05" db="EMBL/GenBank/DDBJ databases">
        <title>Azospirillum oleiclasticum sp. nov, a nitrogen-fixing and heavy crude oil-emulsifying bacterium isolated from the crude oil of Yumen Oilfield.</title>
        <authorList>
            <person name="Wu D."/>
            <person name="Cai M."/>
            <person name="Zhang X."/>
        </authorList>
    </citation>
    <scope>NUCLEOTIDE SEQUENCE [LARGE SCALE GENOMIC DNA]</scope>
    <source>
        <strain evidence="6 7">ROY-1-1-2</strain>
    </source>
</reference>
<dbReference type="PROSITE" id="PS00895">
    <property type="entry name" value="3_HYDROXYISOBUT_DH"/>
    <property type="match status" value="1"/>
</dbReference>
<feature type="domain" description="6-phosphogluconate dehydrogenase NADP-binding" evidence="4">
    <location>
        <begin position="13"/>
        <end position="171"/>
    </location>
</feature>
<dbReference type="Pfam" id="PF14833">
    <property type="entry name" value="NAD_binding_11"/>
    <property type="match status" value="1"/>
</dbReference>
<proteinExistence type="inferred from homology"/>
<dbReference type="PIRSF" id="PIRSF000103">
    <property type="entry name" value="HIBADH"/>
    <property type="match status" value="1"/>
</dbReference>
<dbReference type="PANTHER" id="PTHR43060:SF15">
    <property type="entry name" value="3-HYDROXYISOBUTYRATE DEHYDROGENASE-LIKE 1, MITOCHONDRIAL-RELATED"/>
    <property type="match status" value="1"/>
</dbReference>
<dbReference type="InterPro" id="IPR006115">
    <property type="entry name" value="6PGDH_NADP-bd"/>
</dbReference>
<comment type="caution">
    <text evidence="6">The sequence shown here is derived from an EMBL/GenBank/DDBJ whole genome shotgun (WGS) entry which is preliminary data.</text>
</comment>
<dbReference type="InterPro" id="IPR029154">
    <property type="entry name" value="HIBADH-like_NADP-bd"/>
</dbReference>
<dbReference type="SUPFAM" id="SSF48179">
    <property type="entry name" value="6-phosphogluconate dehydrogenase C-terminal domain-like"/>
    <property type="match status" value="1"/>
</dbReference>
<evidence type="ECO:0000256" key="1">
    <source>
        <dbReference type="ARBA" id="ARBA00009080"/>
    </source>
</evidence>
<sequence length="306" mass="30818">MTGQPKGRRDVTNIGFIGLGSMGIPMAGNLLKAGFAVRGHDVRAESVAALAALGATGAASAAEAAAGADALVLMVVNAAQAEAVLFAGGALEALPTDAIVVLMATCPPSSVEALAARVVATGRRFVDAPVSGGVVGARAGTLSIMAAAPRATFEAAAPVLRAMGSKVFHVGERYGQGATVKTVNQLLCGVHIAVAAKALALGEKIGVDRAVLLEILGGSAASSWMLKDRGPRMLQADPEVTSAVDIFVKDLGIVLEAGRDAKAALPLAAVAHQLFLATSGRGDGAADDSQLIRSYHLMNGTEPPER</sequence>
<dbReference type="InterPro" id="IPR036291">
    <property type="entry name" value="NAD(P)-bd_dom_sf"/>
</dbReference>
<gene>
    <name evidence="6" type="ORF">HND93_15720</name>
</gene>